<organism evidence="1 2">
    <name type="scientific">Okeania hirsuta</name>
    <dbReference type="NCBI Taxonomy" id="1458930"/>
    <lineage>
        <taxon>Bacteria</taxon>
        <taxon>Bacillati</taxon>
        <taxon>Cyanobacteriota</taxon>
        <taxon>Cyanophyceae</taxon>
        <taxon>Oscillatoriophycideae</taxon>
        <taxon>Oscillatoriales</taxon>
        <taxon>Microcoleaceae</taxon>
        <taxon>Okeania</taxon>
    </lineage>
</organism>
<keyword evidence="2" id="KW-1185">Reference proteome</keyword>
<dbReference type="RefSeq" id="WP_124142768.1">
    <property type="nucleotide sequence ID" value="NZ_CAWOKI010000035.1"/>
</dbReference>
<proteinExistence type="predicted"/>
<gene>
    <name evidence="1" type="ORF">D5R40_08175</name>
</gene>
<dbReference type="EMBL" id="RCBY01000032">
    <property type="protein sequence ID" value="RQH48214.1"/>
    <property type="molecule type" value="Genomic_DNA"/>
</dbReference>
<dbReference type="AlphaFoldDB" id="A0A3N6Q6R8"/>
<comment type="caution">
    <text evidence="1">The sequence shown here is derived from an EMBL/GenBank/DDBJ whole genome shotgun (WGS) entry which is preliminary data.</text>
</comment>
<protein>
    <submittedName>
        <fullName evidence="1">Uncharacterized protein</fullName>
    </submittedName>
</protein>
<dbReference type="OrthoDB" id="468082at2"/>
<reference evidence="1 2" key="1">
    <citation type="journal article" date="2018" name="ACS Chem. Biol.">
        <title>Ketoreductase domain dysfunction expands chemodiversity: malyngamide biosynthesis in the cyanobacterium Okeania hirsuta.</title>
        <authorList>
            <person name="Moss N.A."/>
            <person name="Leao T."/>
            <person name="Rankin M."/>
            <person name="McCullough T.M."/>
            <person name="Qu P."/>
            <person name="Korobeynikov A."/>
            <person name="Smith J.L."/>
            <person name="Gerwick L."/>
            <person name="Gerwick W.H."/>
        </authorList>
    </citation>
    <scope>NUCLEOTIDE SEQUENCE [LARGE SCALE GENOMIC DNA]</scope>
    <source>
        <strain evidence="1 2">PAB10Feb10-1</strain>
    </source>
</reference>
<accession>A0A3N6Q6R8</accession>
<dbReference type="Proteomes" id="UP000269154">
    <property type="component" value="Unassembled WGS sequence"/>
</dbReference>
<evidence type="ECO:0000313" key="1">
    <source>
        <dbReference type="EMBL" id="RQH48214.1"/>
    </source>
</evidence>
<sequence>MISNSELSDGSCGGSGSLLRPLKLSEFWLGIYGYLWGIAWDYLVDIVQQIINLNPHKKSHYQRGLKALSMLDNI</sequence>
<evidence type="ECO:0000313" key="2">
    <source>
        <dbReference type="Proteomes" id="UP000269154"/>
    </source>
</evidence>
<name>A0A3N6Q6R8_9CYAN</name>